<reference evidence="1 2" key="1">
    <citation type="journal article" date="1993" name="Can. J. Microbiol.">
        <title>Sequence analysis of the lysin gene region of the prolate lactococcal bacteriophage c2.</title>
        <authorList>
            <person name="Ward L.J."/>
            <person name="Beresford T.P."/>
            <person name="Lubbers M.W."/>
            <person name="Jarvis B.D."/>
            <person name="Jarvis A.W."/>
        </authorList>
    </citation>
    <scope>NUCLEOTIDE SEQUENCE [LARGE SCALE GENOMIC DNA]</scope>
</reference>
<dbReference type="RefSeq" id="NP_043539.1">
    <property type="nucleotide sequence ID" value="NC_001706.1"/>
</dbReference>
<dbReference type="GeneID" id="1261162"/>
<keyword evidence="2" id="KW-1185">Reference proteome</keyword>
<evidence type="ECO:0000313" key="2">
    <source>
        <dbReference type="Proteomes" id="UP000001835"/>
    </source>
</evidence>
<organism evidence="1 2">
    <name type="scientific">Lactococcus phage c2</name>
    <dbReference type="NCBI Taxonomy" id="2681624"/>
    <lineage>
        <taxon>Viruses</taxon>
        <taxon>Duplodnaviria</taxon>
        <taxon>Heunggongvirae</taxon>
        <taxon>Uroviricota</taxon>
        <taxon>Caudoviricetes</taxon>
        <taxon>Ceduovirus</taxon>
        <taxon>Ceduovirus c2</taxon>
    </lineage>
</organism>
<evidence type="ECO:0000313" key="1">
    <source>
        <dbReference type="EMBL" id="AAA92170.1"/>
    </source>
</evidence>
<dbReference type="EMBL" id="L48605">
    <property type="protein sequence ID" value="AAA92170.1"/>
    <property type="molecule type" value="Genomic_DNA"/>
</dbReference>
<dbReference type="KEGG" id="vg:1261162"/>
<organismHost>
    <name type="scientific">Lactococcus</name>
    <name type="common">lactic streptococci</name>
    <dbReference type="NCBI Taxonomy" id="1357"/>
</organismHost>
<reference evidence="1 2" key="2">
    <citation type="journal article" date="1994" name="Mol. Gen. Genet.">
        <title>Sequencing and analysis of the cos region of the lactococcal bacteriophage c2.</title>
        <authorList>
            <person name="Lubbers M.W."/>
            <person name="Ward L.J."/>
            <person name="Beresford T.P."/>
            <person name="Jarvis B.D."/>
            <person name="Jarvis A.W."/>
        </authorList>
    </citation>
    <scope>NUCLEOTIDE SEQUENCE [LARGE SCALE GENOMIC DNA]</scope>
</reference>
<name>Q38287_BPLC2</name>
<protein>
    <submittedName>
        <fullName evidence="1">E10 protein</fullName>
    </submittedName>
</protein>
<proteinExistence type="predicted"/>
<gene>
    <name evidence="1" type="primary">e10</name>
</gene>
<reference evidence="1 2" key="3">
    <citation type="journal article" date="1995" name="Appl. Environ. Microbiol.">
        <title>Sequencing and analysis of the prolate-headed lactococcal bacteriophage c2 genome and identification of the structural genes.</title>
        <authorList>
            <person name="Lubbers M.W."/>
            <person name="Waterfield N.R."/>
            <person name="Beresford T.P."/>
            <person name="Le Page R.W."/>
            <person name="Jarvis A.W."/>
        </authorList>
    </citation>
    <scope>NUCLEOTIDE SEQUENCE</scope>
</reference>
<dbReference type="Proteomes" id="UP000001835">
    <property type="component" value="Segment"/>
</dbReference>
<sequence length="22" mass="2631">MIFVFLIVLIETLILWLVLERG</sequence>
<accession>Q38287</accession>